<name>A0A165XMC2_9AGAM</name>
<proteinExistence type="predicted"/>
<gene>
    <name evidence="1" type="ORF">SISSUDRAFT_1067007</name>
</gene>
<evidence type="ECO:0000313" key="1">
    <source>
        <dbReference type="EMBL" id="KZT32343.1"/>
    </source>
</evidence>
<sequence>MSYILHEGIRPGQSLPSGPRSELERKTRVRRLQEFAALLMHILSHVDLFSAVRSFVLAHGYYSSYQNVLKFIINDRGTEVLRFLNEFLTTPRDWSHVNPEGASAAFVIAAGFPPQFPSDLDISPIIAHIGRNQSRYNRREVSDASIAYLVECNISALSERTGVHEFLQHCVVPVFRDKDGVLYYNSEETRHSARTLLDQHQALFVALPPSRYSAFITDPELVDWFLDQTPSANALDAAQFYNPPNVASSSDPDNPPETHLIPTDTITILAAGIPLPSEDHDLIDMSMPPEPGT</sequence>
<protein>
    <submittedName>
        <fullName evidence="1">Uncharacterized protein</fullName>
    </submittedName>
</protein>
<accession>A0A165XMC2</accession>
<dbReference type="AlphaFoldDB" id="A0A165XMC2"/>
<dbReference type="Proteomes" id="UP000076798">
    <property type="component" value="Unassembled WGS sequence"/>
</dbReference>
<evidence type="ECO:0000313" key="2">
    <source>
        <dbReference type="Proteomes" id="UP000076798"/>
    </source>
</evidence>
<organism evidence="1 2">
    <name type="scientific">Sistotremastrum suecicum HHB10207 ss-3</name>
    <dbReference type="NCBI Taxonomy" id="1314776"/>
    <lineage>
        <taxon>Eukaryota</taxon>
        <taxon>Fungi</taxon>
        <taxon>Dikarya</taxon>
        <taxon>Basidiomycota</taxon>
        <taxon>Agaricomycotina</taxon>
        <taxon>Agaricomycetes</taxon>
        <taxon>Sistotremastrales</taxon>
        <taxon>Sistotremastraceae</taxon>
        <taxon>Sistotremastrum</taxon>
    </lineage>
</organism>
<keyword evidence="2" id="KW-1185">Reference proteome</keyword>
<dbReference type="EMBL" id="KV428348">
    <property type="protein sequence ID" value="KZT32343.1"/>
    <property type="molecule type" value="Genomic_DNA"/>
</dbReference>
<reference evidence="1 2" key="1">
    <citation type="journal article" date="2016" name="Mol. Biol. Evol.">
        <title>Comparative Genomics of Early-Diverging Mushroom-Forming Fungi Provides Insights into the Origins of Lignocellulose Decay Capabilities.</title>
        <authorList>
            <person name="Nagy L.G."/>
            <person name="Riley R."/>
            <person name="Tritt A."/>
            <person name="Adam C."/>
            <person name="Daum C."/>
            <person name="Floudas D."/>
            <person name="Sun H."/>
            <person name="Yadav J.S."/>
            <person name="Pangilinan J."/>
            <person name="Larsson K.H."/>
            <person name="Matsuura K."/>
            <person name="Barry K."/>
            <person name="Labutti K."/>
            <person name="Kuo R."/>
            <person name="Ohm R.A."/>
            <person name="Bhattacharya S.S."/>
            <person name="Shirouzu T."/>
            <person name="Yoshinaga Y."/>
            <person name="Martin F.M."/>
            <person name="Grigoriev I.V."/>
            <person name="Hibbett D.S."/>
        </authorList>
    </citation>
    <scope>NUCLEOTIDE SEQUENCE [LARGE SCALE GENOMIC DNA]</scope>
    <source>
        <strain evidence="1 2">HHB10207 ss-3</strain>
    </source>
</reference>